<accession>A0A1A9ZQN0</accession>
<dbReference type="Proteomes" id="UP000092445">
    <property type="component" value="Unassembled WGS sequence"/>
</dbReference>
<reference evidence="2" key="1">
    <citation type="submission" date="2014-03" db="EMBL/GenBank/DDBJ databases">
        <authorList>
            <person name="Aksoy S."/>
            <person name="Warren W."/>
            <person name="Wilson R.K."/>
        </authorList>
    </citation>
    <scope>NUCLEOTIDE SEQUENCE [LARGE SCALE GENOMIC DNA]</scope>
    <source>
        <strain evidence="2">IAEA</strain>
    </source>
</reference>
<keyword evidence="2" id="KW-1185">Reference proteome</keyword>
<dbReference type="VEuPathDB" id="VectorBase:GPAI022046"/>
<dbReference type="AlphaFoldDB" id="A0A1A9ZQN0"/>
<organism evidence="1 2">
    <name type="scientific">Glossina pallidipes</name>
    <name type="common">Tsetse fly</name>
    <dbReference type="NCBI Taxonomy" id="7398"/>
    <lineage>
        <taxon>Eukaryota</taxon>
        <taxon>Metazoa</taxon>
        <taxon>Ecdysozoa</taxon>
        <taxon>Arthropoda</taxon>
        <taxon>Hexapoda</taxon>
        <taxon>Insecta</taxon>
        <taxon>Pterygota</taxon>
        <taxon>Neoptera</taxon>
        <taxon>Endopterygota</taxon>
        <taxon>Diptera</taxon>
        <taxon>Brachycera</taxon>
        <taxon>Muscomorpha</taxon>
        <taxon>Hippoboscoidea</taxon>
        <taxon>Glossinidae</taxon>
        <taxon>Glossina</taxon>
    </lineage>
</organism>
<proteinExistence type="predicted"/>
<sequence length="214" mass="24654">MPEHEIYVNTGSKKTCDYDQGVDYNQEKIKNSTEQKVSRYKIESDEKGVSDTADYKAKRATTTDSMNKGFHRMLGFNDAEEDEKAFDNNVQYFNAIEYNAYDFSPRPSPINLRFQYHIRDVEFFKTYSKTIRKLVTEYPAVAANVDHTLLCPVQLHRLLLVTDLMTFENFPIFCALPVVWNAKLELIALNTLFTFPLPMLKLGQAPHIITCGMA</sequence>
<name>A0A1A9ZQN0_GLOPL</name>
<reference evidence="1" key="2">
    <citation type="submission" date="2020-05" db="UniProtKB">
        <authorList>
            <consortium name="EnsemblMetazoa"/>
        </authorList>
    </citation>
    <scope>IDENTIFICATION</scope>
    <source>
        <strain evidence="1">IAEA</strain>
    </source>
</reference>
<dbReference type="EnsemblMetazoa" id="GPAI022046-RA">
    <property type="protein sequence ID" value="GPAI022046-PA"/>
    <property type="gene ID" value="GPAI022046"/>
</dbReference>
<evidence type="ECO:0000313" key="2">
    <source>
        <dbReference type="Proteomes" id="UP000092445"/>
    </source>
</evidence>
<protein>
    <submittedName>
        <fullName evidence="1">Uncharacterized protein</fullName>
    </submittedName>
</protein>
<evidence type="ECO:0000313" key="1">
    <source>
        <dbReference type="EnsemblMetazoa" id="GPAI022046-PA"/>
    </source>
</evidence>